<evidence type="ECO:0000256" key="4">
    <source>
        <dbReference type="ARBA" id="ARBA00022475"/>
    </source>
</evidence>
<dbReference type="InterPro" id="IPR005254">
    <property type="entry name" value="Heme_biosyn_assoc_TPR_pro"/>
</dbReference>
<dbReference type="SUPFAM" id="SSF81901">
    <property type="entry name" value="HCP-like"/>
    <property type="match status" value="1"/>
</dbReference>
<accession>A0ABZ0JZ45</accession>
<feature type="domain" description="HemY N-terminal" evidence="11">
    <location>
        <begin position="26"/>
        <end position="131"/>
    </location>
</feature>
<evidence type="ECO:0000256" key="9">
    <source>
        <dbReference type="ARBA" id="ARBA00023244"/>
    </source>
</evidence>
<keyword evidence="13" id="KW-1185">Reference proteome</keyword>
<comment type="subcellular location">
    <subcellularLocation>
        <location evidence="2">Cell inner membrane</location>
        <topology evidence="2">Multi-pass membrane protein</topology>
    </subcellularLocation>
</comment>
<keyword evidence="6 10" id="KW-0812">Transmembrane</keyword>
<keyword evidence="4" id="KW-1003">Cell membrane</keyword>
<feature type="transmembrane region" description="Helical" evidence="10">
    <location>
        <begin position="41"/>
        <end position="70"/>
    </location>
</feature>
<evidence type="ECO:0000256" key="2">
    <source>
        <dbReference type="ARBA" id="ARBA00004429"/>
    </source>
</evidence>
<dbReference type="NCBIfam" id="TIGR00540">
    <property type="entry name" value="TPR_hemY_coli"/>
    <property type="match status" value="1"/>
</dbReference>
<comment type="pathway">
    <text evidence="3">Porphyrin-containing compound metabolism; protoheme biosynthesis.</text>
</comment>
<sequence>MIRALVYLGIILVGLCVSPFLVGNTGYLYIALGEYQAETSIVFGVIALILFYSLLQLFEFIVVWVINLILSSRLLPEKWRKKAARKHTLVGALALAEEDWAAAEKAMVKGAEKGEIPALNLLAAARAAQHQNNTVARDEYLAKAALEPLAAKAVSTTRTRYLLQQGELESAQEELTKLNPTSKSKTPVLLLAIELYKALEDWQALKLILPIINKKHVLDEQAFKALSLETNLALLQSAAKTNEQELEKCWHWLSRAERKQAEYIAEYAIGLNHFEHKAQAIKLLQKQLKAAPSKPIFDALAQVLTPSDVEARKQLLELESQYEDNVDYQICVAKLYHQNSDYHNAKVWWQKACYLEDTPSNLHALADAQEHEGELNRALQTRRKAVRV</sequence>
<evidence type="ECO:0000313" key="13">
    <source>
        <dbReference type="Proteomes" id="UP001529491"/>
    </source>
</evidence>
<evidence type="ECO:0000256" key="10">
    <source>
        <dbReference type="SAM" id="Phobius"/>
    </source>
</evidence>
<evidence type="ECO:0000256" key="6">
    <source>
        <dbReference type="ARBA" id="ARBA00022692"/>
    </source>
</evidence>
<dbReference type="EMBL" id="CP136522">
    <property type="protein sequence ID" value="WOT04878.1"/>
    <property type="molecule type" value="Genomic_DNA"/>
</dbReference>
<name>A0ABZ0JZ45_9GAMM</name>
<feature type="transmembrane region" description="Helical" evidence="10">
    <location>
        <begin position="7"/>
        <end position="29"/>
    </location>
</feature>
<reference evidence="12 13" key="1">
    <citation type="submission" date="2023-10" db="EMBL/GenBank/DDBJ databases">
        <title>Complete genome sequence of Shewanella sp. DAU334.</title>
        <authorList>
            <person name="Lee Y.-S."/>
            <person name="Jeong H.-R."/>
            <person name="Hwang E.-J."/>
            <person name="Choi Y.-L."/>
            <person name="Kim G.-D."/>
        </authorList>
    </citation>
    <scope>NUCLEOTIDE SEQUENCE [LARGE SCALE GENOMIC DNA]</scope>
    <source>
        <strain evidence="12 13">DAU334</strain>
    </source>
</reference>
<evidence type="ECO:0000256" key="7">
    <source>
        <dbReference type="ARBA" id="ARBA00022989"/>
    </source>
</evidence>
<dbReference type="Proteomes" id="UP001529491">
    <property type="component" value="Chromosome"/>
</dbReference>
<dbReference type="RefSeq" id="WP_310472517.1">
    <property type="nucleotide sequence ID" value="NZ_CP136522.1"/>
</dbReference>
<dbReference type="InterPro" id="IPR011990">
    <property type="entry name" value="TPR-like_helical_dom_sf"/>
</dbReference>
<evidence type="ECO:0000313" key="12">
    <source>
        <dbReference type="EMBL" id="WOT04878.1"/>
    </source>
</evidence>
<gene>
    <name evidence="12" type="ORF">RGE70_16420</name>
</gene>
<keyword evidence="9" id="KW-0627">Porphyrin biosynthesis</keyword>
<evidence type="ECO:0000256" key="1">
    <source>
        <dbReference type="ARBA" id="ARBA00002962"/>
    </source>
</evidence>
<organism evidence="12 13">
    <name type="scientific">Shewanella youngdeokensis</name>
    <dbReference type="NCBI Taxonomy" id="2999068"/>
    <lineage>
        <taxon>Bacteria</taxon>
        <taxon>Pseudomonadati</taxon>
        <taxon>Pseudomonadota</taxon>
        <taxon>Gammaproteobacteria</taxon>
        <taxon>Alteromonadales</taxon>
        <taxon>Shewanellaceae</taxon>
        <taxon>Shewanella</taxon>
    </lineage>
</organism>
<proteinExistence type="predicted"/>
<keyword evidence="5" id="KW-0997">Cell inner membrane</keyword>
<dbReference type="Pfam" id="PF07219">
    <property type="entry name" value="HemY_N"/>
    <property type="match status" value="1"/>
</dbReference>
<protein>
    <submittedName>
        <fullName evidence="12">Heme biosynthesis HemY N-terminal domain-containing protein</fullName>
    </submittedName>
</protein>
<keyword evidence="8 10" id="KW-0472">Membrane</keyword>
<keyword evidence="7 10" id="KW-1133">Transmembrane helix</keyword>
<evidence type="ECO:0000256" key="3">
    <source>
        <dbReference type="ARBA" id="ARBA00004744"/>
    </source>
</evidence>
<dbReference type="Gene3D" id="1.25.40.10">
    <property type="entry name" value="Tetratricopeptide repeat domain"/>
    <property type="match status" value="1"/>
</dbReference>
<evidence type="ECO:0000259" key="11">
    <source>
        <dbReference type="Pfam" id="PF07219"/>
    </source>
</evidence>
<evidence type="ECO:0000256" key="8">
    <source>
        <dbReference type="ARBA" id="ARBA00023136"/>
    </source>
</evidence>
<dbReference type="InterPro" id="IPR010817">
    <property type="entry name" value="HemY_N"/>
</dbReference>
<evidence type="ECO:0000256" key="5">
    <source>
        <dbReference type="ARBA" id="ARBA00022519"/>
    </source>
</evidence>
<comment type="function">
    <text evidence="1">Involved in a late step of protoheme IX synthesis.</text>
</comment>